<dbReference type="PANTHER" id="PTHR30290">
    <property type="entry name" value="PERIPLASMIC BINDING COMPONENT OF ABC TRANSPORTER"/>
    <property type="match status" value="1"/>
</dbReference>
<name>A0A1J0ADP3_9CYAN</name>
<feature type="domain" description="Solute-binding protein family 5" evidence="4">
    <location>
        <begin position="83"/>
        <end position="295"/>
    </location>
</feature>
<dbReference type="Gene3D" id="3.40.190.10">
    <property type="entry name" value="Periplasmic binding protein-like II"/>
    <property type="match status" value="1"/>
</dbReference>
<proteinExistence type="inferred from homology"/>
<evidence type="ECO:0000256" key="2">
    <source>
        <dbReference type="ARBA" id="ARBA00022448"/>
    </source>
</evidence>
<dbReference type="Proteomes" id="UP000180235">
    <property type="component" value="Chromosome"/>
</dbReference>
<dbReference type="RefSeq" id="WP_216634533.1">
    <property type="nucleotide sequence ID" value="NZ_CP017675.1"/>
</dbReference>
<keyword evidence="2" id="KW-0813">Transport</keyword>
<dbReference type="GO" id="GO:0015833">
    <property type="term" value="P:peptide transport"/>
    <property type="evidence" value="ECO:0007669"/>
    <property type="project" value="TreeGrafter"/>
</dbReference>
<evidence type="ECO:0000259" key="4">
    <source>
        <dbReference type="Pfam" id="PF00496"/>
    </source>
</evidence>
<comment type="similarity">
    <text evidence="1">Belongs to the bacterial solute-binding protein 5 family.</text>
</comment>
<dbReference type="KEGG" id="glt:GlitD10_1732.1"/>
<keyword evidence="6" id="KW-1185">Reference proteome</keyword>
<dbReference type="Pfam" id="PF00496">
    <property type="entry name" value="SBP_bac_5"/>
    <property type="match status" value="1"/>
</dbReference>
<dbReference type="AlphaFoldDB" id="A0A1J0ADP3"/>
<dbReference type="EMBL" id="CP017675">
    <property type="protein sequence ID" value="APB34058.1"/>
    <property type="molecule type" value="Genomic_DNA"/>
</dbReference>
<dbReference type="PANTHER" id="PTHR30290:SF9">
    <property type="entry name" value="OLIGOPEPTIDE-BINDING PROTEIN APPA"/>
    <property type="match status" value="1"/>
</dbReference>
<dbReference type="InterPro" id="IPR000914">
    <property type="entry name" value="SBP_5_dom"/>
</dbReference>
<reference evidence="5 6" key="1">
    <citation type="submission" date="2016-10" db="EMBL/GenBank/DDBJ databases">
        <title>Description of Gloeomargarita lithophora gen. nov., sp. nov., a thylakoid-bearing basal-branching cyanobacterium with intracellular carbonates, and proposal for Gloeomargaritales ord. nov.</title>
        <authorList>
            <person name="Moreira D."/>
            <person name="Tavera R."/>
            <person name="Benzerara K."/>
            <person name="Skouri-Panet F."/>
            <person name="Couradeau E."/>
            <person name="Gerard E."/>
            <person name="Loussert C."/>
            <person name="Novelo E."/>
            <person name="Zivanovic Y."/>
            <person name="Lopez-Garcia P."/>
        </authorList>
    </citation>
    <scope>NUCLEOTIDE SEQUENCE [LARGE SCALE GENOMIC DNA]</scope>
    <source>
        <strain evidence="5 6">D10</strain>
    </source>
</reference>
<evidence type="ECO:0000313" key="5">
    <source>
        <dbReference type="EMBL" id="APB34058.1"/>
    </source>
</evidence>
<dbReference type="InterPro" id="IPR039424">
    <property type="entry name" value="SBP_5"/>
</dbReference>
<keyword evidence="3" id="KW-0732">Signal</keyword>
<feature type="non-terminal residue" evidence="5">
    <location>
        <position position="303"/>
    </location>
</feature>
<gene>
    <name evidence="5" type="ORF">GlitD10_1732</name>
</gene>
<evidence type="ECO:0000256" key="3">
    <source>
        <dbReference type="ARBA" id="ARBA00022729"/>
    </source>
</evidence>
<organism evidence="5 6">
    <name type="scientific">Gloeomargarita lithophora Alchichica-D10</name>
    <dbReference type="NCBI Taxonomy" id="1188229"/>
    <lineage>
        <taxon>Bacteria</taxon>
        <taxon>Bacillati</taxon>
        <taxon>Cyanobacteriota</taxon>
        <taxon>Cyanophyceae</taxon>
        <taxon>Gloeomargaritales</taxon>
        <taxon>Gloeomargaritaceae</taxon>
        <taxon>Gloeomargarita</taxon>
    </lineage>
</organism>
<accession>A0A1J0ADP3</accession>
<dbReference type="SUPFAM" id="SSF53850">
    <property type="entry name" value="Periplasmic binding protein-like II"/>
    <property type="match status" value="1"/>
</dbReference>
<dbReference type="GO" id="GO:1904680">
    <property type="term" value="F:peptide transmembrane transporter activity"/>
    <property type="evidence" value="ECO:0007669"/>
    <property type="project" value="TreeGrafter"/>
</dbReference>
<evidence type="ECO:0000256" key="1">
    <source>
        <dbReference type="ARBA" id="ARBA00005695"/>
    </source>
</evidence>
<protein>
    <submittedName>
        <fullName evidence="5">Extracellular solute-binding protein</fullName>
    </submittedName>
</protein>
<evidence type="ECO:0000313" key="6">
    <source>
        <dbReference type="Proteomes" id="UP000180235"/>
    </source>
</evidence>
<sequence length="303" mass="34760">MARGQTWGRQWFKWMALVLCLGLISVNLTACTLRNPTAQVPQLVLATPSGPATFNYPLNTSFYSVFGFIYEGLLQTNGLTLDLEPALAQSWEISPNKKQIIFNLRENLRWSDGKTLTSDDVVFSYQEVYLNPKIPSGIQDILRVGQSRTFPTVKALDSRRVEFRIPEPFAPFLRFVGGIPILPAHILRPGIQTLDAQGNPRFLSMWGIDTPVQEIVGNGAYVMERYTPSQRVVFRRNPYYWQKDKQGKNLPRIERIIWQIIESTDTQLLRFMSQELDALEVSPEAFQLLKKESKRRNFTIFNA</sequence>